<dbReference type="InterPro" id="IPR036222">
    <property type="entry name" value="CAP_N_sf"/>
</dbReference>
<evidence type="ECO:0000256" key="1">
    <source>
        <dbReference type="SAM" id="MobiDB-lite"/>
    </source>
</evidence>
<dbReference type="Proteomes" id="UP000267606">
    <property type="component" value="Unassembled WGS sequence"/>
</dbReference>
<feature type="region of interest" description="Disordered" evidence="1">
    <location>
        <begin position="50"/>
        <end position="85"/>
    </location>
</feature>
<dbReference type="Gene3D" id="1.25.40.330">
    <property type="entry name" value="Adenylate cyclase-associated CAP, N-terminal domain"/>
    <property type="match status" value="1"/>
</dbReference>
<dbReference type="PANTHER" id="PTHR10652:SF0">
    <property type="entry name" value="ADENYLYL CYCLASE-ASSOCIATED PROTEIN"/>
    <property type="match status" value="1"/>
</dbReference>
<organism evidence="5">
    <name type="scientific">Onchocerca flexuosa</name>
    <dbReference type="NCBI Taxonomy" id="387005"/>
    <lineage>
        <taxon>Eukaryota</taxon>
        <taxon>Metazoa</taxon>
        <taxon>Ecdysozoa</taxon>
        <taxon>Nematoda</taxon>
        <taxon>Chromadorea</taxon>
        <taxon>Rhabditida</taxon>
        <taxon>Spirurina</taxon>
        <taxon>Spiruromorpha</taxon>
        <taxon>Filarioidea</taxon>
        <taxon>Onchocercidae</taxon>
        <taxon>Onchocerca</taxon>
    </lineage>
</organism>
<dbReference type="EMBL" id="UZAJ01016664">
    <property type="protein sequence ID" value="VDO76916.1"/>
    <property type="molecule type" value="Genomic_DNA"/>
</dbReference>
<dbReference type="InterPro" id="IPR053950">
    <property type="entry name" value="CAP_N"/>
</dbReference>
<dbReference type="Pfam" id="PF21938">
    <property type="entry name" value="CAP_N"/>
    <property type="match status" value="1"/>
</dbReference>
<dbReference type="GO" id="GO:0000902">
    <property type="term" value="P:cell morphogenesis"/>
    <property type="evidence" value="ECO:0007669"/>
    <property type="project" value="TreeGrafter"/>
</dbReference>
<reference evidence="5" key="1">
    <citation type="submission" date="2016-06" db="UniProtKB">
        <authorList>
            <consortium name="WormBaseParasite"/>
        </authorList>
    </citation>
    <scope>IDENTIFICATION</scope>
</reference>
<sequence length="85" mass="9358">MSEASMFFVNRVLKEHKDDKKHTEWAKSWSDILNALQKYVRQVHTTGLVWNSCPGTKPSTSIKQVSSSSASSGNAPPPPPPLLPP</sequence>
<dbReference type="GO" id="GO:0008179">
    <property type="term" value="F:adenylate cyclase binding"/>
    <property type="evidence" value="ECO:0007669"/>
    <property type="project" value="TreeGrafter"/>
</dbReference>
<dbReference type="STRING" id="387005.A0A183HVI9"/>
<accession>A0A183HVI9</accession>
<dbReference type="GO" id="GO:0007015">
    <property type="term" value="P:actin filament organization"/>
    <property type="evidence" value="ECO:0007669"/>
    <property type="project" value="TreeGrafter"/>
</dbReference>
<evidence type="ECO:0000313" key="4">
    <source>
        <dbReference type="Proteomes" id="UP000267606"/>
    </source>
</evidence>
<evidence type="ECO:0000313" key="5">
    <source>
        <dbReference type="WBParaSite" id="OFLC_0001150101-mRNA-1"/>
    </source>
</evidence>
<feature type="compositionally biased region" description="Low complexity" evidence="1">
    <location>
        <begin position="58"/>
        <end position="74"/>
    </location>
</feature>
<feature type="compositionally biased region" description="Pro residues" evidence="1">
    <location>
        <begin position="75"/>
        <end position="85"/>
    </location>
</feature>
<dbReference type="SUPFAM" id="SSF101278">
    <property type="entry name" value="N-terminal domain of adenylylcyclase associated protein, CAP"/>
    <property type="match status" value="1"/>
</dbReference>
<dbReference type="InterPro" id="IPR001837">
    <property type="entry name" value="Adenylate_cyclase-assoc_CAP"/>
</dbReference>
<proteinExistence type="predicted"/>
<feature type="domain" description="CAP N-terminal" evidence="2">
    <location>
        <begin position="1"/>
        <end position="48"/>
    </location>
</feature>
<name>A0A183HVI9_9BILA</name>
<dbReference type="WBParaSite" id="OFLC_0001150101-mRNA-1">
    <property type="protein sequence ID" value="OFLC_0001150101-mRNA-1"/>
    <property type="gene ID" value="OFLC_0001150101"/>
</dbReference>
<evidence type="ECO:0000313" key="3">
    <source>
        <dbReference type="EMBL" id="VDO76916.1"/>
    </source>
</evidence>
<protein>
    <submittedName>
        <fullName evidence="5">CAP_N domain-containing protein</fullName>
    </submittedName>
</protein>
<reference evidence="3 4" key="2">
    <citation type="submission" date="2018-11" db="EMBL/GenBank/DDBJ databases">
        <authorList>
            <consortium name="Pathogen Informatics"/>
        </authorList>
    </citation>
    <scope>NUCLEOTIDE SEQUENCE [LARGE SCALE GENOMIC DNA]</scope>
</reference>
<dbReference type="PANTHER" id="PTHR10652">
    <property type="entry name" value="ADENYLYL CYCLASE-ASSOCIATED PROTEIN"/>
    <property type="match status" value="1"/>
</dbReference>
<dbReference type="GO" id="GO:0019933">
    <property type="term" value="P:cAMP-mediated signaling"/>
    <property type="evidence" value="ECO:0007669"/>
    <property type="project" value="TreeGrafter"/>
</dbReference>
<keyword evidence="4" id="KW-1185">Reference proteome</keyword>
<dbReference type="GO" id="GO:0005737">
    <property type="term" value="C:cytoplasm"/>
    <property type="evidence" value="ECO:0007669"/>
    <property type="project" value="TreeGrafter"/>
</dbReference>
<evidence type="ECO:0000259" key="2">
    <source>
        <dbReference type="Pfam" id="PF21938"/>
    </source>
</evidence>
<gene>
    <name evidence="3" type="ORF">OFLC_LOCUS11502</name>
</gene>
<dbReference type="GO" id="GO:0003779">
    <property type="term" value="F:actin binding"/>
    <property type="evidence" value="ECO:0007669"/>
    <property type="project" value="InterPro"/>
</dbReference>
<dbReference type="AlphaFoldDB" id="A0A183HVI9"/>